<keyword evidence="4 6" id="KW-0472">Membrane</keyword>
<dbReference type="PANTHER" id="PTHR21676">
    <property type="entry name" value="PROTEIN STUM"/>
    <property type="match status" value="1"/>
</dbReference>
<feature type="compositionally biased region" description="Polar residues" evidence="5">
    <location>
        <begin position="575"/>
        <end position="592"/>
    </location>
</feature>
<evidence type="ECO:0000313" key="7">
    <source>
        <dbReference type="EMBL" id="CAL7946077.1"/>
    </source>
</evidence>
<keyword evidence="2 6" id="KW-0812">Transmembrane</keyword>
<accession>A0ABP1NYS5</accession>
<feature type="region of interest" description="Disordered" evidence="5">
    <location>
        <begin position="1061"/>
        <end position="1094"/>
    </location>
</feature>
<feature type="region of interest" description="Disordered" evidence="5">
    <location>
        <begin position="466"/>
        <end position="731"/>
    </location>
</feature>
<evidence type="ECO:0000256" key="2">
    <source>
        <dbReference type="ARBA" id="ARBA00022692"/>
    </source>
</evidence>
<proteinExistence type="predicted"/>
<feature type="compositionally biased region" description="Basic and acidic residues" evidence="5">
    <location>
        <begin position="274"/>
        <end position="291"/>
    </location>
</feature>
<feature type="compositionally biased region" description="Polar residues" evidence="5">
    <location>
        <begin position="293"/>
        <end position="309"/>
    </location>
</feature>
<sequence>MSLETMQILWGPPAWRTSSRCVGYISSGWRLDHRYLCESDNRFWRPPHLGRLHEGLELRGLERMRRLDDGHAQRPPPFRVLAAPDGNYLSPNAIPPPPPRAPEPYKIAPSSTSSSRAHRRSSFVIIADSRPVSPDRRSPSPTLATGRVSPFRGRGFKGAPPRSKSRPQSPEAGDPRRRGRIDRRVSVSQHNSPRRSLIPQPTRHRSTSLSKSTERLSSPKLGRRTDSRSRLNAADSRNRLNASGNSNSVTNLATRRQVPKTPSKLSPIQGTPTKPERTPKFAKRDRSKESARPSPSKQQKFAPSPSRNAWNAKKQNQEKTNVAGRVSSKERLTSPSKIPLKTNRASSNSLNPARFINISNQTGDKGKTGVDKGSKESRASNEQTNESSQGSKQSEAGSKGSQVSEKSSNSDRVDLDLLELLRQTSGAKGTSSVVSTTATTAVQPLHIDANAVLLEKEIIERKNYSEKVKSQQELSNTKSSNSSNDDSATRQAQNSQIVNGDDHRQMNSQMSKSNKVNANYNKTKSGTDSRNESPVPTHETAGGHSKNNSISQSVKSASKVNSVVTSNVTTGSATQRSNRIQNAINDQNAKNSRPNDQKIEESTPLQPSSASSSVKANEMQPTNGSTRNSSSTETQRTMTSAASASMKQEDARTVSKSSNGSEAKAVANATTRTAKNTSGSDQSTTSSRANNVSSVVGAVRSNDTKNVNSAGTKARMSNHGSGTSLKSSAGVSVDSIESARSTDTGVSVDTVRGVSSPREKTGMHVVKRPQEIETLSGNVVHLEQNGDPTVLAAANGVGEQPSDRLFTRWRRSLSRCCDCCPSMRCLACRTDPKGFTWPRHHARTPAMVSRNEQPPAADDAPAGCWPKLKNRCRCKRLREMKCCSRRSRIAPAEATVCCPPERRFGAICRRLFGSCKCKRNVEAERTRSIRAKHSLTSVAPPPLSEEPKPKIPDVLVEHNSLMRGAIPCLPVPLAWFCLVWNVLLPGSGTVWSGIFNLCTGQPRFSAVAGVKSRLGAFVVNLVVGVGQLFTVLFCLVGWGWSIWWGVTLVRLARKYKRFKASEAASNDPEARGGEPATLPPGVPSQALRGMERAR</sequence>
<evidence type="ECO:0000256" key="1">
    <source>
        <dbReference type="ARBA" id="ARBA00004141"/>
    </source>
</evidence>
<feature type="region of interest" description="Disordered" evidence="5">
    <location>
        <begin position="69"/>
        <end position="411"/>
    </location>
</feature>
<feature type="compositionally biased region" description="Polar residues" evidence="5">
    <location>
        <begin position="506"/>
        <end position="524"/>
    </location>
</feature>
<feature type="compositionally biased region" description="Low complexity" evidence="5">
    <location>
        <begin position="553"/>
        <end position="574"/>
    </location>
</feature>
<evidence type="ECO:0000256" key="5">
    <source>
        <dbReference type="SAM" id="MobiDB-lite"/>
    </source>
</evidence>
<organism evidence="7 8">
    <name type="scientific">Xylocopa violacea</name>
    <name type="common">Violet carpenter bee</name>
    <name type="synonym">Apis violacea</name>
    <dbReference type="NCBI Taxonomy" id="135666"/>
    <lineage>
        <taxon>Eukaryota</taxon>
        <taxon>Metazoa</taxon>
        <taxon>Ecdysozoa</taxon>
        <taxon>Arthropoda</taxon>
        <taxon>Hexapoda</taxon>
        <taxon>Insecta</taxon>
        <taxon>Pterygota</taxon>
        <taxon>Neoptera</taxon>
        <taxon>Endopterygota</taxon>
        <taxon>Hymenoptera</taxon>
        <taxon>Apocrita</taxon>
        <taxon>Aculeata</taxon>
        <taxon>Apoidea</taxon>
        <taxon>Anthophila</taxon>
        <taxon>Apidae</taxon>
        <taxon>Xylocopa</taxon>
        <taxon>Xylocopa</taxon>
    </lineage>
</organism>
<protein>
    <recommendedName>
        <fullName evidence="9">Protein stum</fullName>
    </recommendedName>
</protein>
<feature type="compositionally biased region" description="Polar residues" evidence="5">
    <location>
        <begin position="489"/>
        <end position="498"/>
    </location>
</feature>
<dbReference type="EMBL" id="CAXAJV020001294">
    <property type="protein sequence ID" value="CAL7946077.1"/>
    <property type="molecule type" value="Genomic_DNA"/>
</dbReference>
<dbReference type="Pfam" id="PF15795">
    <property type="entry name" value="Spec3"/>
    <property type="match status" value="1"/>
</dbReference>
<feature type="compositionally biased region" description="Polar residues" evidence="5">
    <location>
        <begin position="239"/>
        <end position="254"/>
    </location>
</feature>
<keyword evidence="3 6" id="KW-1133">Transmembrane helix</keyword>
<keyword evidence="8" id="KW-1185">Reference proteome</keyword>
<feature type="compositionally biased region" description="Polar residues" evidence="5">
    <location>
        <begin position="619"/>
        <end position="646"/>
    </location>
</feature>
<gene>
    <name evidence="7" type="ORF">XYLVIOL_LOCUS7580</name>
</gene>
<feature type="compositionally biased region" description="Polar residues" evidence="5">
    <location>
        <begin position="668"/>
        <end position="694"/>
    </location>
</feature>
<evidence type="ECO:0000256" key="4">
    <source>
        <dbReference type="ARBA" id="ARBA00023136"/>
    </source>
</evidence>
<dbReference type="InterPro" id="IPR026673">
    <property type="entry name" value="SPEC3/Stum"/>
</dbReference>
<reference evidence="7 8" key="1">
    <citation type="submission" date="2024-08" db="EMBL/GenBank/DDBJ databases">
        <authorList>
            <person name="Will J Nash"/>
            <person name="Angela Man"/>
            <person name="Seanna McTaggart"/>
            <person name="Kendall Baker"/>
            <person name="Tom Barker"/>
            <person name="Leah Catchpole"/>
            <person name="Alex Durrant"/>
            <person name="Karim Gharbi"/>
            <person name="Naomi Irish"/>
            <person name="Gemy Kaithakottil"/>
            <person name="Debby Ku"/>
            <person name="Aaliyah Providence"/>
            <person name="Felix Shaw"/>
            <person name="David Swarbreck"/>
            <person name="Chris Watkins"/>
            <person name="Ann M. McCartney"/>
            <person name="Giulio Formenti"/>
            <person name="Alice Mouton"/>
            <person name="Noel Vella"/>
            <person name="Bjorn M von Reumont"/>
            <person name="Adriana Vella"/>
            <person name="Wilfried Haerty"/>
        </authorList>
    </citation>
    <scope>NUCLEOTIDE SEQUENCE [LARGE SCALE GENOMIC DNA]</scope>
</reference>
<evidence type="ECO:0000313" key="8">
    <source>
        <dbReference type="Proteomes" id="UP001642520"/>
    </source>
</evidence>
<evidence type="ECO:0000256" key="3">
    <source>
        <dbReference type="ARBA" id="ARBA00022989"/>
    </source>
</evidence>
<name>A0ABP1NYS5_XYLVO</name>
<evidence type="ECO:0000256" key="6">
    <source>
        <dbReference type="SAM" id="Phobius"/>
    </source>
</evidence>
<dbReference type="PANTHER" id="PTHR21676:SF6">
    <property type="entry name" value="PROTEIN STUM"/>
    <property type="match status" value="1"/>
</dbReference>
<dbReference type="Proteomes" id="UP001642520">
    <property type="component" value="Unassembled WGS sequence"/>
</dbReference>
<feature type="compositionally biased region" description="Polar residues" evidence="5">
    <location>
        <begin position="343"/>
        <end position="361"/>
    </location>
</feature>
<feature type="compositionally biased region" description="Pro residues" evidence="5">
    <location>
        <begin position="93"/>
        <end position="102"/>
    </location>
</feature>
<feature type="compositionally biased region" description="Polar residues" evidence="5">
    <location>
        <begin position="263"/>
        <end position="272"/>
    </location>
</feature>
<feature type="transmembrane region" description="Helical" evidence="6">
    <location>
        <begin position="1029"/>
        <end position="1049"/>
    </location>
</feature>
<comment type="caution">
    <text evidence="7">The sequence shown here is derived from an EMBL/GenBank/DDBJ whole genome shotgun (WGS) entry which is preliminary data.</text>
</comment>
<feature type="compositionally biased region" description="Basic and acidic residues" evidence="5">
    <location>
        <begin position="364"/>
        <end position="379"/>
    </location>
</feature>
<feature type="compositionally biased region" description="Low complexity" evidence="5">
    <location>
        <begin position="104"/>
        <end position="115"/>
    </location>
</feature>
<feature type="compositionally biased region" description="Polar residues" evidence="5">
    <location>
        <begin position="380"/>
        <end position="407"/>
    </location>
</feature>
<evidence type="ECO:0008006" key="9">
    <source>
        <dbReference type="Google" id="ProtNLM"/>
    </source>
</evidence>
<comment type="subcellular location">
    <subcellularLocation>
        <location evidence="1">Membrane</location>
        <topology evidence="1">Multi-pass membrane protein</topology>
    </subcellularLocation>
</comment>
<feature type="compositionally biased region" description="Polar residues" evidence="5">
    <location>
        <begin position="718"/>
        <end position="730"/>
    </location>
</feature>